<comment type="similarity">
    <text evidence="5">Belongs to the RimM family.</text>
</comment>
<name>A0A9X2HL95_9MICC</name>
<dbReference type="HAMAP" id="MF_00014">
    <property type="entry name" value="Ribosome_mat_RimM"/>
    <property type="match status" value="1"/>
</dbReference>
<dbReference type="Gene3D" id="2.40.30.60">
    <property type="entry name" value="RimM"/>
    <property type="match status" value="1"/>
</dbReference>
<evidence type="ECO:0000256" key="4">
    <source>
        <dbReference type="ARBA" id="ARBA00023186"/>
    </source>
</evidence>
<keyword evidence="2 5" id="KW-0690">Ribosome biogenesis</keyword>
<dbReference type="GO" id="GO:0005737">
    <property type="term" value="C:cytoplasm"/>
    <property type="evidence" value="ECO:0007669"/>
    <property type="project" value="UniProtKB-SubCell"/>
</dbReference>
<dbReference type="InterPro" id="IPR011961">
    <property type="entry name" value="RimM"/>
</dbReference>
<dbReference type="GO" id="GO:0005840">
    <property type="term" value="C:ribosome"/>
    <property type="evidence" value="ECO:0007669"/>
    <property type="project" value="InterPro"/>
</dbReference>
<gene>
    <name evidence="5 9" type="primary">rimM</name>
    <name evidence="9" type="ORF">NBM05_13635</name>
</gene>
<dbReference type="EMBL" id="JANAFB010000047">
    <property type="protein sequence ID" value="MCP3427023.1"/>
    <property type="molecule type" value="Genomic_DNA"/>
</dbReference>
<dbReference type="Proteomes" id="UP001139502">
    <property type="component" value="Unassembled WGS sequence"/>
</dbReference>
<sequence>MQVQVARIGKPHGIRGEVTVQLFTDDPGSRFAAGAELSVEPASPLAPGGRLTVSTSRWNKSILVVRFREVATRNDAEALRDHRLSVESEEVEEDEEGYYEHELEGLDVFVVEDPEQAELGDPVGRVTGLQTGAAQDLLRLELADGAEVLVPFVEEIVPEVDLDAGRVVVCPPPGLLELNEEQPGADSDVSADSDADAESDAGAGADVEAEADTDAPVDADAATDVALADRGDRP</sequence>
<evidence type="ECO:0000256" key="6">
    <source>
        <dbReference type="SAM" id="MobiDB-lite"/>
    </source>
</evidence>
<comment type="domain">
    <text evidence="5">The PRC barrel domain binds ribosomal protein uS19.</text>
</comment>
<feature type="region of interest" description="Disordered" evidence="6">
    <location>
        <begin position="173"/>
        <end position="234"/>
    </location>
</feature>
<dbReference type="GO" id="GO:0042274">
    <property type="term" value="P:ribosomal small subunit biogenesis"/>
    <property type="evidence" value="ECO:0007669"/>
    <property type="project" value="UniProtKB-UniRule"/>
</dbReference>
<accession>A0A9X2HL95</accession>
<keyword evidence="4 5" id="KW-0143">Chaperone</keyword>
<dbReference type="InterPro" id="IPR002676">
    <property type="entry name" value="RimM_N"/>
</dbReference>
<evidence type="ECO:0000313" key="9">
    <source>
        <dbReference type="EMBL" id="MCP3427023.1"/>
    </source>
</evidence>
<dbReference type="InterPro" id="IPR056792">
    <property type="entry name" value="PRC_RimM"/>
</dbReference>
<dbReference type="GO" id="GO:0006364">
    <property type="term" value="P:rRNA processing"/>
    <property type="evidence" value="ECO:0007669"/>
    <property type="project" value="UniProtKB-UniRule"/>
</dbReference>
<dbReference type="Pfam" id="PF24986">
    <property type="entry name" value="PRC_RimM"/>
    <property type="match status" value="1"/>
</dbReference>
<comment type="subunit">
    <text evidence="5">Binds ribosomal protein uS19.</text>
</comment>
<dbReference type="InterPro" id="IPR036976">
    <property type="entry name" value="RimM_N_sf"/>
</dbReference>
<evidence type="ECO:0000259" key="8">
    <source>
        <dbReference type="Pfam" id="PF24986"/>
    </source>
</evidence>
<dbReference type="GO" id="GO:0043022">
    <property type="term" value="F:ribosome binding"/>
    <property type="evidence" value="ECO:0007669"/>
    <property type="project" value="InterPro"/>
</dbReference>
<keyword evidence="3 5" id="KW-0698">rRNA processing</keyword>
<keyword evidence="1 5" id="KW-0963">Cytoplasm</keyword>
<protein>
    <recommendedName>
        <fullName evidence="5">Ribosome maturation factor RimM</fullName>
    </recommendedName>
</protein>
<dbReference type="SUPFAM" id="SSF50447">
    <property type="entry name" value="Translation proteins"/>
    <property type="match status" value="1"/>
</dbReference>
<proteinExistence type="inferred from homology"/>
<keyword evidence="10" id="KW-1185">Reference proteome</keyword>
<feature type="domain" description="Ribosome maturation factor RimM PRC barrel" evidence="8">
    <location>
        <begin position="101"/>
        <end position="175"/>
    </location>
</feature>
<evidence type="ECO:0000259" key="7">
    <source>
        <dbReference type="Pfam" id="PF01782"/>
    </source>
</evidence>
<feature type="compositionally biased region" description="Acidic residues" evidence="6">
    <location>
        <begin position="189"/>
        <end position="199"/>
    </location>
</feature>
<dbReference type="AlphaFoldDB" id="A0A9X2HL95"/>
<organism evidence="9 10">
    <name type="scientific">Rothia santali</name>
    <dbReference type="NCBI Taxonomy" id="2949643"/>
    <lineage>
        <taxon>Bacteria</taxon>
        <taxon>Bacillati</taxon>
        <taxon>Actinomycetota</taxon>
        <taxon>Actinomycetes</taxon>
        <taxon>Micrococcales</taxon>
        <taxon>Micrococcaceae</taxon>
        <taxon>Rothia</taxon>
    </lineage>
</organism>
<feature type="compositionally biased region" description="Acidic residues" evidence="6">
    <location>
        <begin position="207"/>
        <end position="217"/>
    </location>
</feature>
<dbReference type="SUPFAM" id="SSF50346">
    <property type="entry name" value="PRC-barrel domain"/>
    <property type="match status" value="1"/>
</dbReference>
<reference evidence="9" key="1">
    <citation type="submission" date="2022-06" db="EMBL/GenBank/DDBJ databases">
        <title>Rothia sp. isolated from sandalwood seedling.</title>
        <authorList>
            <person name="Tuikhar N."/>
            <person name="Kirdat K."/>
            <person name="Thorat V."/>
            <person name="Swetha P."/>
            <person name="Padma S."/>
            <person name="Sundararaj R."/>
            <person name="Yadav A."/>
        </authorList>
    </citation>
    <scope>NUCLEOTIDE SEQUENCE</scope>
    <source>
        <strain evidence="9">AR01</strain>
    </source>
</reference>
<evidence type="ECO:0000256" key="2">
    <source>
        <dbReference type="ARBA" id="ARBA00022517"/>
    </source>
</evidence>
<feature type="domain" description="RimM N-terminal" evidence="7">
    <location>
        <begin position="4"/>
        <end position="89"/>
    </location>
</feature>
<evidence type="ECO:0000256" key="1">
    <source>
        <dbReference type="ARBA" id="ARBA00022490"/>
    </source>
</evidence>
<dbReference type="NCBIfam" id="TIGR02273">
    <property type="entry name" value="16S_RimM"/>
    <property type="match status" value="1"/>
</dbReference>
<dbReference type="Gene3D" id="2.30.30.240">
    <property type="entry name" value="PRC-barrel domain"/>
    <property type="match status" value="1"/>
</dbReference>
<dbReference type="Pfam" id="PF01782">
    <property type="entry name" value="RimM"/>
    <property type="match status" value="1"/>
</dbReference>
<dbReference type="InterPro" id="IPR009000">
    <property type="entry name" value="Transl_B-barrel_sf"/>
</dbReference>
<evidence type="ECO:0000256" key="3">
    <source>
        <dbReference type="ARBA" id="ARBA00022552"/>
    </source>
</evidence>
<evidence type="ECO:0000256" key="5">
    <source>
        <dbReference type="HAMAP-Rule" id="MF_00014"/>
    </source>
</evidence>
<dbReference type="InterPro" id="IPR011033">
    <property type="entry name" value="PRC_barrel-like_sf"/>
</dbReference>
<dbReference type="PANTHER" id="PTHR33692:SF1">
    <property type="entry name" value="RIBOSOME MATURATION FACTOR RIMM"/>
    <property type="match status" value="1"/>
</dbReference>
<dbReference type="PANTHER" id="PTHR33692">
    <property type="entry name" value="RIBOSOME MATURATION FACTOR RIMM"/>
    <property type="match status" value="1"/>
</dbReference>
<comment type="caution">
    <text evidence="9">The sequence shown here is derived from an EMBL/GenBank/DDBJ whole genome shotgun (WGS) entry which is preliminary data.</text>
</comment>
<comment type="subcellular location">
    <subcellularLocation>
        <location evidence="5">Cytoplasm</location>
    </subcellularLocation>
</comment>
<evidence type="ECO:0000313" key="10">
    <source>
        <dbReference type="Proteomes" id="UP001139502"/>
    </source>
</evidence>
<comment type="function">
    <text evidence="5">An accessory protein needed during the final step in the assembly of 30S ribosomal subunit, possibly for assembly of the head region. Essential for efficient processing of 16S rRNA. May be needed both before and after RbfA during the maturation of 16S rRNA. It has affinity for free ribosomal 30S subunits but not for 70S ribosomes.</text>
</comment>
<dbReference type="RefSeq" id="WP_254168587.1">
    <property type="nucleotide sequence ID" value="NZ_JANAFB010000047.1"/>
</dbReference>